<dbReference type="Gene3D" id="1.10.230.10">
    <property type="entry name" value="Cytochrome P450-Terp, domain 2"/>
    <property type="match status" value="1"/>
</dbReference>
<dbReference type="InterPro" id="IPR016142">
    <property type="entry name" value="Citrate_synth-like_lrg_a-sub"/>
</dbReference>
<reference evidence="5 6" key="1">
    <citation type="journal article" date="2013" name="Genome Announc.">
        <title>Genome Sequence of the Pyrene- and Fluoranthene-Degrading Bacterium Cycloclasticus sp. Strain PY97M.</title>
        <authorList>
            <person name="Cui Z."/>
            <person name="Xu G."/>
            <person name="Li Q."/>
            <person name="Gao W."/>
            <person name="Zheng L."/>
        </authorList>
    </citation>
    <scope>NUCLEOTIDE SEQUENCE [LARGE SCALE GENOMIC DNA]</scope>
    <source>
        <strain evidence="5 6">PY97M</strain>
    </source>
</reference>
<dbReference type="PANTHER" id="PTHR11739:SF4">
    <property type="entry name" value="CITRATE SYNTHASE, PEROXISOMAL"/>
    <property type="match status" value="1"/>
</dbReference>
<accession>A0AB33Z2M1</accession>
<dbReference type="GO" id="GO:0036440">
    <property type="term" value="F:citrate synthase activity"/>
    <property type="evidence" value="ECO:0007669"/>
    <property type="project" value="UniProtKB-EC"/>
</dbReference>
<evidence type="ECO:0000256" key="3">
    <source>
        <dbReference type="ARBA" id="ARBA00012972"/>
    </source>
</evidence>
<dbReference type="GO" id="GO:0005975">
    <property type="term" value="P:carbohydrate metabolic process"/>
    <property type="evidence" value="ECO:0007669"/>
    <property type="project" value="TreeGrafter"/>
</dbReference>
<proteinExistence type="inferred from homology"/>
<dbReference type="GO" id="GO:0005829">
    <property type="term" value="C:cytosol"/>
    <property type="evidence" value="ECO:0007669"/>
    <property type="project" value="TreeGrafter"/>
</dbReference>
<dbReference type="PANTHER" id="PTHR11739">
    <property type="entry name" value="CITRATE SYNTHASE"/>
    <property type="match status" value="1"/>
</dbReference>
<comment type="caution">
    <text evidence="5">The sequence shown here is derived from an EMBL/GenBank/DDBJ whole genome shotgun (WGS) entry which is preliminary data.</text>
</comment>
<dbReference type="NCBIfam" id="NF004868">
    <property type="entry name" value="PRK06224.1-5"/>
    <property type="match status" value="1"/>
</dbReference>
<dbReference type="AlphaFoldDB" id="A0AB33Z2M1"/>
<comment type="similarity">
    <text evidence="2">Belongs to the citrate synthase family.</text>
</comment>
<keyword evidence="4" id="KW-0808">Transferase</keyword>
<dbReference type="Gene3D" id="1.10.580.10">
    <property type="entry name" value="Citrate Synthase, domain 1"/>
    <property type="match status" value="1"/>
</dbReference>
<name>A0AB33Z2M1_9GAMM</name>
<dbReference type="GO" id="GO:0006099">
    <property type="term" value="P:tricarboxylic acid cycle"/>
    <property type="evidence" value="ECO:0007669"/>
    <property type="project" value="TreeGrafter"/>
</dbReference>
<dbReference type="InterPro" id="IPR036969">
    <property type="entry name" value="Citrate_synthase_sf"/>
</dbReference>
<evidence type="ECO:0000313" key="6">
    <source>
        <dbReference type="Proteomes" id="UP000015462"/>
    </source>
</evidence>
<evidence type="ECO:0000256" key="1">
    <source>
        <dbReference type="ARBA" id="ARBA00004751"/>
    </source>
</evidence>
<protein>
    <recommendedName>
        <fullName evidence="3">citrate synthase (unknown stereospecificity)</fullName>
        <ecNumber evidence="3">2.3.3.16</ecNumber>
    </recommendedName>
</protein>
<dbReference type="EMBL" id="ASHL01000003">
    <property type="protein sequence ID" value="EPD13443.1"/>
    <property type="molecule type" value="Genomic_DNA"/>
</dbReference>
<dbReference type="Proteomes" id="UP000015462">
    <property type="component" value="Unassembled WGS sequence"/>
</dbReference>
<comment type="pathway">
    <text evidence="1">Carbohydrate metabolism; tricarboxylic acid cycle; isocitrate from oxaloacetate: step 1/2.</text>
</comment>
<dbReference type="InterPro" id="IPR002020">
    <property type="entry name" value="Citrate_synthase"/>
</dbReference>
<sequence>MAKHLTPETKISTTNEQQILVRNKDLVNELMGHVSFTEMFFLHLMQRMPSKGEIAIFDAVLVTLMEHGLTPSAIATRLTIMAAPESVQGAISAGLQGIGSGLVGTMEGMAKNLQDIITAEEGLEASCLRIVNGFKATRQAIPGFGHPFHKPDDPRTPRLFEIARQAGVEGHYIDIVTTLSKTVDQVYGKHLTINATGAIAVVLSEIGVPWDVMRGIAVVTRSAGLLGHISEEREHPIAPFIYSHIEDTVPYTGKRTLDD</sequence>
<dbReference type="CDD" id="cd06100">
    <property type="entry name" value="CCL_ACL-C"/>
    <property type="match status" value="1"/>
</dbReference>
<keyword evidence="6" id="KW-1185">Reference proteome</keyword>
<dbReference type="EC" id="2.3.3.16" evidence="3"/>
<evidence type="ECO:0000256" key="4">
    <source>
        <dbReference type="ARBA" id="ARBA00022679"/>
    </source>
</evidence>
<organism evidence="5 6">
    <name type="scientific">Cycloclasticus pugetii</name>
    <dbReference type="NCBI Taxonomy" id="34068"/>
    <lineage>
        <taxon>Bacteria</taxon>
        <taxon>Pseudomonadati</taxon>
        <taxon>Pseudomonadota</taxon>
        <taxon>Gammaproteobacteria</taxon>
        <taxon>Thiotrichales</taxon>
        <taxon>Piscirickettsiaceae</taxon>
        <taxon>Cycloclasticus</taxon>
    </lineage>
</organism>
<evidence type="ECO:0000256" key="2">
    <source>
        <dbReference type="ARBA" id="ARBA00010566"/>
    </source>
</evidence>
<dbReference type="InterPro" id="IPR016143">
    <property type="entry name" value="Citrate_synth-like_sm_a-sub"/>
</dbReference>
<dbReference type="SUPFAM" id="SSF48256">
    <property type="entry name" value="Citrate synthase"/>
    <property type="match status" value="1"/>
</dbReference>
<gene>
    <name evidence="5" type="ORF">L196_05306</name>
</gene>
<dbReference type="Pfam" id="PF00285">
    <property type="entry name" value="Citrate_synt"/>
    <property type="match status" value="1"/>
</dbReference>
<dbReference type="RefSeq" id="WP_015005994.1">
    <property type="nucleotide sequence ID" value="NZ_KE646806.1"/>
</dbReference>
<evidence type="ECO:0000313" key="5">
    <source>
        <dbReference type="EMBL" id="EPD13443.1"/>
    </source>
</evidence>